<dbReference type="EMBL" id="MU168070">
    <property type="protein sequence ID" value="KAG0138959.1"/>
    <property type="molecule type" value="Genomic_DNA"/>
</dbReference>
<evidence type="ECO:0000313" key="1">
    <source>
        <dbReference type="EMBL" id="KAG0138959.1"/>
    </source>
</evidence>
<dbReference type="Proteomes" id="UP000886653">
    <property type="component" value="Unassembled WGS sequence"/>
</dbReference>
<dbReference type="OrthoDB" id="8068264at2759"/>
<proteinExistence type="predicted"/>
<evidence type="ECO:0000313" key="2">
    <source>
        <dbReference type="Proteomes" id="UP000886653"/>
    </source>
</evidence>
<name>A0A9P6N4R6_9BASI</name>
<gene>
    <name evidence="1" type="ORF">CROQUDRAFT_708973</name>
</gene>
<reference evidence="1" key="1">
    <citation type="submission" date="2013-11" db="EMBL/GenBank/DDBJ databases">
        <title>Genome sequence of the fusiform rust pathogen reveals effectors for host alternation and coevolution with pine.</title>
        <authorList>
            <consortium name="DOE Joint Genome Institute"/>
            <person name="Smith K."/>
            <person name="Pendleton A."/>
            <person name="Kubisiak T."/>
            <person name="Anderson C."/>
            <person name="Salamov A."/>
            <person name="Aerts A."/>
            <person name="Riley R."/>
            <person name="Clum A."/>
            <person name="Lindquist E."/>
            <person name="Ence D."/>
            <person name="Campbell M."/>
            <person name="Kronenberg Z."/>
            <person name="Feau N."/>
            <person name="Dhillon B."/>
            <person name="Hamelin R."/>
            <person name="Burleigh J."/>
            <person name="Smith J."/>
            <person name="Yandell M."/>
            <person name="Nelson C."/>
            <person name="Grigoriev I."/>
            <person name="Davis J."/>
        </authorList>
    </citation>
    <scope>NUCLEOTIDE SEQUENCE</scope>
    <source>
        <strain evidence="1">G11</strain>
    </source>
</reference>
<comment type="caution">
    <text evidence="1">The sequence shown here is derived from an EMBL/GenBank/DDBJ whole genome shotgun (WGS) entry which is preliminary data.</text>
</comment>
<sequence length="136" mass="15714">MDPKAANYAIRNQVSYSDLKRTERSYQRILQCHKCQDFGHFLNACTNGTACTHCAGEHTFENCDRRHEPIMCINCLTDLVNKHFPGSDSWSLDELSEAQRRLINHSAYSSTCPIRRKHIHEASSKPEYFKERSAHV</sequence>
<accession>A0A9P6N4R6</accession>
<protein>
    <recommendedName>
        <fullName evidence="3">Nucleic-acid-binding protein from mobile element jockey</fullName>
    </recommendedName>
</protein>
<dbReference type="AlphaFoldDB" id="A0A9P6N4R6"/>
<keyword evidence="2" id="KW-1185">Reference proteome</keyword>
<organism evidence="1 2">
    <name type="scientific">Cronartium quercuum f. sp. fusiforme G11</name>
    <dbReference type="NCBI Taxonomy" id="708437"/>
    <lineage>
        <taxon>Eukaryota</taxon>
        <taxon>Fungi</taxon>
        <taxon>Dikarya</taxon>
        <taxon>Basidiomycota</taxon>
        <taxon>Pucciniomycotina</taxon>
        <taxon>Pucciniomycetes</taxon>
        <taxon>Pucciniales</taxon>
        <taxon>Coleosporiaceae</taxon>
        <taxon>Cronartium</taxon>
    </lineage>
</organism>
<evidence type="ECO:0008006" key="3">
    <source>
        <dbReference type="Google" id="ProtNLM"/>
    </source>
</evidence>